<dbReference type="InterPro" id="IPR036390">
    <property type="entry name" value="WH_DNA-bd_sf"/>
</dbReference>
<dbReference type="KEGG" id="mod:AS202_15845"/>
<evidence type="ECO:0000256" key="4">
    <source>
        <dbReference type="ARBA" id="ARBA00023163"/>
    </source>
</evidence>
<dbReference type="Pfam" id="PF03466">
    <property type="entry name" value="LysR_substrate"/>
    <property type="match status" value="1"/>
</dbReference>
<dbReference type="SUPFAM" id="SSF53850">
    <property type="entry name" value="Periplasmic binding protein-like II"/>
    <property type="match status" value="1"/>
</dbReference>
<dbReference type="PRINTS" id="PR00039">
    <property type="entry name" value="HTHLYSR"/>
</dbReference>
<dbReference type="SUPFAM" id="SSF46785">
    <property type="entry name" value="Winged helix' DNA-binding domain"/>
    <property type="match status" value="1"/>
</dbReference>
<dbReference type="Gene3D" id="3.40.190.290">
    <property type="match status" value="1"/>
</dbReference>
<dbReference type="GeneID" id="66973236"/>
<dbReference type="Gene3D" id="1.10.10.10">
    <property type="entry name" value="Winged helix-like DNA-binding domain superfamily/Winged helix DNA-binding domain"/>
    <property type="match status" value="1"/>
</dbReference>
<dbReference type="eggNOG" id="COG0583">
    <property type="taxonomic scope" value="Bacteria"/>
</dbReference>
<keyword evidence="4" id="KW-0804">Transcription</keyword>
<gene>
    <name evidence="5" type="ORF">AS202_15845</name>
</gene>
<evidence type="ECO:0000313" key="5">
    <source>
        <dbReference type="EMBL" id="ALU27523.1"/>
    </source>
</evidence>
<organism evidence="5 6">
    <name type="scientific">Myroides odoratimimus</name>
    <dbReference type="NCBI Taxonomy" id="76832"/>
    <lineage>
        <taxon>Bacteria</taxon>
        <taxon>Pseudomonadati</taxon>
        <taxon>Bacteroidota</taxon>
        <taxon>Flavobacteriia</taxon>
        <taxon>Flavobacteriales</taxon>
        <taxon>Flavobacteriaceae</taxon>
        <taxon>Myroides</taxon>
    </lineage>
</organism>
<dbReference type="GO" id="GO:0000976">
    <property type="term" value="F:transcription cis-regulatory region binding"/>
    <property type="evidence" value="ECO:0007669"/>
    <property type="project" value="TreeGrafter"/>
</dbReference>
<keyword evidence="2" id="KW-0805">Transcription regulation</keyword>
<dbReference type="AlphaFoldDB" id="A0A0S7EDR9"/>
<dbReference type="InterPro" id="IPR005119">
    <property type="entry name" value="LysR_subst-bd"/>
</dbReference>
<reference evidence="5 6" key="1">
    <citation type="journal article" date="2016" name="J. Zhejiang Univ. Sci. B">
        <title>Antibiotic resistance mechanisms of Myroides sp.</title>
        <authorList>
            <person name="Hu S."/>
            <person name="Yuan S."/>
            <person name="Qu H."/>
            <person name="Jiang T."/>
            <person name="Zhou Y."/>
            <person name="Wang M."/>
            <person name="Ming D."/>
        </authorList>
    </citation>
    <scope>NUCLEOTIDE SEQUENCE [LARGE SCALE GENOMIC DNA]</scope>
    <source>
        <strain evidence="5 6">PR63039</strain>
    </source>
</reference>
<protein>
    <submittedName>
        <fullName evidence="5">Transcriptional regulator</fullName>
    </submittedName>
</protein>
<dbReference type="Pfam" id="PF00126">
    <property type="entry name" value="HTH_1"/>
    <property type="match status" value="1"/>
</dbReference>
<dbReference type="PANTHER" id="PTHR30126:SF39">
    <property type="entry name" value="HTH-TYPE TRANSCRIPTIONAL REGULATOR CYSL"/>
    <property type="match status" value="1"/>
</dbReference>
<evidence type="ECO:0000256" key="2">
    <source>
        <dbReference type="ARBA" id="ARBA00023015"/>
    </source>
</evidence>
<dbReference type="InterPro" id="IPR000847">
    <property type="entry name" value="LysR_HTH_N"/>
</dbReference>
<comment type="similarity">
    <text evidence="1">Belongs to the LysR transcriptional regulatory family.</text>
</comment>
<keyword evidence="3" id="KW-0238">DNA-binding</keyword>
<proteinExistence type="inferred from homology"/>
<dbReference type="Proteomes" id="UP000069030">
    <property type="component" value="Chromosome"/>
</dbReference>
<dbReference type="CDD" id="cd08420">
    <property type="entry name" value="PBP2_CysL_like"/>
    <property type="match status" value="1"/>
</dbReference>
<dbReference type="PANTHER" id="PTHR30126">
    <property type="entry name" value="HTH-TYPE TRANSCRIPTIONAL REGULATOR"/>
    <property type="match status" value="1"/>
</dbReference>
<evidence type="ECO:0000256" key="1">
    <source>
        <dbReference type="ARBA" id="ARBA00009437"/>
    </source>
</evidence>
<dbReference type="GO" id="GO:0003700">
    <property type="term" value="F:DNA-binding transcription factor activity"/>
    <property type="evidence" value="ECO:0007669"/>
    <property type="project" value="InterPro"/>
</dbReference>
<dbReference type="PROSITE" id="PS50931">
    <property type="entry name" value="HTH_LYSR"/>
    <property type="match status" value="1"/>
</dbReference>
<evidence type="ECO:0000256" key="3">
    <source>
        <dbReference type="ARBA" id="ARBA00023125"/>
    </source>
</evidence>
<evidence type="ECO:0000313" key="6">
    <source>
        <dbReference type="Proteomes" id="UP000069030"/>
    </source>
</evidence>
<dbReference type="RefSeq" id="WP_006258597.1">
    <property type="nucleotide sequence ID" value="NZ_BCMQ01000011.1"/>
</dbReference>
<name>A0A0S7EDR9_9FLAO</name>
<accession>A0A0S7EDR9</accession>
<dbReference type="EMBL" id="CP013690">
    <property type="protein sequence ID" value="ALU27523.1"/>
    <property type="molecule type" value="Genomic_DNA"/>
</dbReference>
<sequence length="298" mass="33809">MFDFRLKVFYTVAKRGSFTKASKELLISQPAVTKHIQEIEASYQTKLFVRDGMKIHLTEAGELLYTYAEEIFSIYRNLEFDIHALNAKMDGSLRVGASTTISQYVLPPLLAEFRKKVNDLHLDVVSDNTNAIENLLLNKTIDVGLVEGYSKNPQIKYIDFIKDEIVLVCSSNNELAKRGSIKPQELKELSFLLRETGSGTLDVVDTTLKEIGITLSDLTNEMNFSSTESIKMYLMHSDSVAFLSVHAILKELRYNELSIVDIEGLDISRTFSLIQRQGQESALVELFIRFVQNHNLKL</sequence>
<dbReference type="InterPro" id="IPR036388">
    <property type="entry name" value="WH-like_DNA-bd_sf"/>
</dbReference>